<protein>
    <recommendedName>
        <fullName evidence="1">Heterokaryon incompatibility domain-containing protein</fullName>
    </recommendedName>
</protein>
<dbReference type="Pfam" id="PF06985">
    <property type="entry name" value="HET"/>
    <property type="match status" value="1"/>
</dbReference>
<dbReference type="EMBL" id="CP069028">
    <property type="protein sequence ID" value="QRC96919.1"/>
    <property type="molecule type" value="Genomic_DNA"/>
</dbReference>
<dbReference type="PANTHER" id="PTHR33112:SF10">
    <property type="entry name" value="TOL"/>
    <property type="match status" value="1"/>
</dbReference>
<proteinExistence type="predicted"/>
<sequence>MTGRESDEIPHHLTKESLVDSVLHRSCHLCRFIIFHLKTHWAIEHLEGKDDLKEESTSLTESDFADSDFDHKAFPSDRVVILSYMLDMPENLNFHIKMSKSGDWFDGVFGLVEFDCDALNHDYIKAAIPRFWIFNDKAFGVPPMTSRLNDNTASEICQNTVKMWLEQCDGHDVYGARTHSFLPTRLLDLSNVETESKVRLVLSSELDQTTRYVTLSHCWGGEVPIRLTDATKDELEGGYKLQNMPPTFRDAIMVARWAGVRYIWIDSCCIKQDSPSDWVKEAKMMRNVYQNTYFNISADHSENSQGGLFRDRLAYKYTPCPFEAPNAGQVYFLPQFDLMHPLTQAPLASRAWVTQERFLSPRILHFTTDQLFWESVDLYACETFPQGMPPVYDNPTSWHYRTHMSTDRAQEPGKPGIYEVWGRVCEDYSRSRLTYTSDKLIAFAGIAGEFQSSLPHDKYLAGLWKGDLVVGLLWKAMALDGWPTQPNGSRETFADPYITAAKPDKYRAPSWSWLSKDMGIFWQTRARYTPRVMVDILDADVSYVNEEDRVGNIQSGHIKLRGRLRDAQWSKEGHIESIIIDGKSGDQLIVSPENPNAPPKVDSFHIQRDIGMELDVRNIVCLPMRLSVSPKAVSQDNPIIEGLILQPTGAQDTFERIGYFEANGEGYCQALLYELRGPTKDHDRPWDTLNLQPLPEDGDTRGEMKYTFNDKDFKEVEMVVITII</sequence>
<organism evidence="2 3">
    <name type="scientific">Phaeosphaeria nodorum (strain SN15 / ATCC MYA-4574 / FGSC 10173)</name>
    <name type="common">Glume blotch fungus</name>
    <name type="synonym">Parastagonospora nodorum</name>
    <dbReference type="NCBI Taxonomy" id="321614"/>
    <lineage>
        <taxon>Eukaryota</taxon>
        <taxon>Fungi</taxon>
        <taxon>Dikarya</taxon>
        <taxon>Ascomycota</taxon>
        <taxon>Pezizomycotina</taxon>
        <taxon>Dothideomycetes</taxon>
        <taxon>Pleosporomycetidae</taxon>
        <taxon>Pleosporales</taxon>
        <taxon>Pleosporineae</taxon>
        <taxon>Phaeosphaeriaceae</taxon>
        <taxon>Parastagonospora</taxon>
    </lineage>
</organism>
<accession>A0A7U2F5I3</accession>
<keyword evidence="3" id="KW-1185">Reference proteome</keyword>
<dbReference type="AlphaFoldDB" id="A0A7U2F5I3"/>
<evidence type="ECO:0000259" key="1">
    <source>
        <dbReference type="Pfam" id="PF06985"/>
    </source>
</evidence>
<dbReference type="Proteomes" id="UP000663193">
    <property type="component" value="Chromosome 6"/>
</dbReference>
<dbReference type="VEuPathDB" id="FungiDB:JI435_018010"/>
<dbReference type="OrthoDB" id="3772220at2759"/>
<gene>
    <name evidence="2" type="ORF">JI435_018010</name>
</gene>
<name>A0A7U2F5I3_PHANO</name>
<reference evidence="3" key="1">
    <citation type="journal article" date="2021" name="BMC Genomics">
        <title>Chromosome-level genome assembly and manually-curated proteome of model necrotroph Parastagonospora nodorum Sn15 reveals a genome-wide trove of candidate effector homologs, and redundancy of virulence-related functions within an accessory chromosome.</title>
        <authorList>
            <person name="Bertazzoni S."/>
            <person name="Jones D.A.B."/>
            <person name="Phan H.T."/>
            <person name="Tan K.-C."/>
            <person name="Hane J.K."/>
        </authorList>
    </citation>
    <scope>NUCLEOTIDE SEQUENCE [LARGE SCALE GENOMIC DNA]</scope>
    <source>
        <strain evidence="3">SN15 / ATCC MYA-4574 / FGSC 10173)</strain>
    </source>
</reference>
<dbReference type="PANTHER" id="PTHR33112">
    <property type="entry name" value="DOMAIN PROTEIN, PUTATIVE-RELATED"/>
    <property type="match status" value="1"/>
</dbReference>
<evidence type="ECO:0000313" key="3">
    <source>
        <dbReference type="Proteomes" id="UP000663193"/>
    </source>
</evidence>
<dbReference type="InterPro" id="IPR010730">
    <property type="entry name" value="HET"/>
</dbReference>
<feature type="domain" description="Heterokaryon incompatibility" evidence="1">
    <location>
        <begin position="212"/>
        <end position="356"/>
    </location>
</feature>
<evidence type="ECO:0000313" key="2">
    <source>
        <dbReference type="EMBL" id="QRC96919.1"/>
    </source>
</evidence>